<comment type="caution">
    <text evidence="3">The sequence shown here is derived from an EMBL/GenBank/DDBJ whole genome shotgun (WGS) entry which is preliminary data.</text>
</comment>
<keyword evidence="4" id="KW-1185">Reference proteome</keyword>
<evidence type="ECO:0000313" key="4">
    <source>
        <dbReference type="Proteomes" id="UP001160148"/>
    </source>
</evidence>
<evidence type="ECO:0000259" key="2">
    <source>
        <dbReference type="SMART" id="SM00597"/>
    </source>
</evidence>
<accession>A0AAV0Y531</accession>
<sequence>MFSIFKKRKPKADIDDPGMVDISTNSTTHTSDTTLDLADLGNKDSGPCRPILTEYKKIKFGTQQRSFRSQWYNECDWLEYSVQRNAAFCFVCRTFGSENSGENIWIKSGFNNWQKFLVKSKKHSSTSTHLTNLCYLNSCY</sequence>
<dbReference type="EMBL" id="CARXXK010001220">
    <property type="protein sequence ID" value="CAI6374531.1"/>
    <property type="molecule type" value="Genomic_DNA"/>
</dbReference>
<dbReference type="AlphaFoldDB" id="A0AAV0Y531"/>
<evidence type="ECO:0000256" key="1">
    <source>
        <dbReference type="SAM" id="MobiDB-lite"/>
    </source>
</evidence>
<feature type="compositionally biased region" description="Basic residues" evidence="1">
    <location>
        <begin position="1"/>
        <end position="10"/>
    </location>
</feature>
<feature type="domain" description="TTF-type" evidence="2">
    <location>
        <begin position="63"/>
        <end position="132"/>
    </location>
</feature>
<dbReference type="SMART" id="SM00597">
    <property type="entry name" value="ZnF_TTF"/>
    <property type="match status" value="1"/>
</dbReference>
<evidence type="ECO:0000313" key="3">
    <source>
        <dbReference type="EMBL" id="CAI6374531.1"/>
    </source>
</evidence>
<reference evidence="3 4" key="1">
    <citation type="submission" date="2023-01" db="EMBL/GenBank/DDBJ databases">
        <authorList>
            <person name="Whitehead M."/>
        </authorList>
    </citation>
    <scope>NUCLEOTIDE SEQUENCE [LARGE SCALE GENOMIC DNA]</scope>
</reference>
<feature type="region of interest" description="Disordered" evidence="1">
    <location>
        <begin position="1"/>
        <end position="29"/>
    </location>
</feature>
<gene>
    <name evidence="3" type="ORF">MEUPH1_LOCUS28149</name>
</gene>
<protein>
    <recommendedName>
        <fullName evidence="2">TTF-type domain-containing protein</fullName>
    </recommendedName>
</protein>
<dbReference type="InterPro" id="IPR006580">
    <property type="entry name" value="Znf_TTF"/>
</dbReference>
<name>A0AAV0Y531_9HEMI</name>
<dbReference type="Proteomes" id="UP001160148">
    <property type="component" value="Unassembled WGS sequence"/>
</dbReference>
<proteinExistence type="predicted"/>
<organism evidence="3 4">
    <name type="scientific">Macrosiphum euphorbiae</name>
    <name type="common">potato aphid</name>
    <dbReference type="NCBI Taxonomy" id="13131"/>
    <lineage>
        <taxon>Eukaryota</taxon>
        <taxon>Metazoa</taxon>
        <taxon>Ecdysozoa</taxon>
        <taxon>Arthropoda</taxon>
        <taxon>Hexapoda</taxon>
        <taxon>Insecta</taxon>
        <taxon>Pterygota</taxon>
        <taxon>Neoptera</taxon>
        <taxon>Paraneoptera</taxon>
        <taxon>Hemiptera</taxon>
        <taxon>Sternorrhyncha</taxon>
        <taxon>Aphidomorpha</taxon>
        <taxon>Aphidoidea</taxon>
        <taxon>Aphididae</taxon>
        <taxon>Macrosiphini</taxon>
        <taxon>Macrosiphum</taxon>
    </lineage>
</organism>